<evidence type="ECO:0000256" key="3">
    <source>
        <dbReference type="HAMAP-Rule" id="MF_01460"/>
    </source>
</evidence>
<evidence type="ECO:0000313" key="4">
    <source>
        <dbReference type="EMBL" id="MEA5392810.1"/>
    </source>
</evidence>
<dbReference type="EMBL" id="JAYGHX010000017">
    <property type="protein sequence ID" value="MEA5392810.1"/>
    <property type="molecule type" value="Genomic_DNA"/>
</dbReference>
<dbReference type="EC" id="4.-.-.-" evidence="3"/>
<dbReference type="CDD" id="cd16338">
    <property type="entry name" value="CpcT"/>
    <property type="match status" value="1"/>
</dbReference>
<dbReference type="HAMAP" id="MF_01460">
    <property type="entry name" value="Chrphore_lyase_CpxT"/>
    <property type="match status" value="1"/>
</dbReference>
<evidence type="ECO:0000256" key="2">
    <source>
        <dbReference type="ARBA" id="ARBA00023239"/>
    </source>
</evidence>
<dbReference type="InterPro" id="IPR010404">
    <property type="entry name" value="CpcT/CpeT"/>
</dbReference>
<dbReference type="GO" id="GO:0016829">
    <property type="term" value="F:lyase activity"/>
    <property type="evidence" value="ECO:0007669"/>
    <property type="project" value="UniProtKB-KW"/>
</dbReference>
<organism evidence="4 5">
    <name type="scientific">Cyanobium gracile UHCC 0139</name>
    <dbReference type="NCBI Taxonomy" id="3110308"/>
    <lineage>
        <taxon>Bacteria</taxon>
        <taxon>Bacillati</taxon>
        <taxon>Cyanobacteriota</taxon>
        <taxon>Cyanophyceae</taxon>
        <taxon>Synechococcales</taxon>
        <taxon>Prochlorococcaceae</taxon>
        <taxon>Cyanobium</taxon>
    </lineage>
</organism>
<evidence type="ECO:0000313" key="5">
    <source>
        <dbReference type="Proteomes" id="UP001304461"/>
    </source>
</evidence>
<dbReference type="Pfam" id="PF06206">
    <property type="entry name" value="CpeT"/>
    <property type="match status" value="1"/>
</dbReference>
<reference evidence="4 5" key="1">
    <citation type="submission" date="2023-12" db="EMBL/GenBank/DDBJ databases">
        <title>Baltic Sea Cyanobacteria.</title>
        <authorList>
            <person name="Delbaje E."/>
            <person name="Fewer D.P."/>
            <person name="Shishido T.K."/>
        </authorList>
    </citation>
    <scope>NUCLEOTIDE SEQUENCE [LARGE SCALE GENOMIC DNA]</scope>
    <source>
        <strain evidence="4 5">UHCC 0139</strain>
    </source>
</reference>
<keyword evidence="2 3" id="KW-0456">Lyase</keyword>
<comment type="similarity">
    <text evidence="1 3">Belongs to the CpcT/CpeT biliprotein lyase family.</text>
</comment>
<dbReference type="Proteomes" id="UP001304461">
    <property type="component" value="Unassembled WGS sequence"/>
</dbReference>
<dbReference type="RefSeq" id="WP_323306727.1">
    <property type="nucleotide sequence ID" value="NZ_JAYGHX010000017.1"/>
</dbReference>
<dbReference type="InterPro" id="IPR038672">
    <property type="entry name" value="CpcT/CpeT_sf"/>
</dbReference>
<gene>
    <name evidence="3" type="primary">cpcT</name>
    <name evidence="4" type="ORF">VB738_16230</name>
</gene>
<accession>A0ABU5RYU9</accession>
<comment type="caution">
    <text evidence="4">The sequence shown here is derived from an EMBL/GenBank/DDBJ whole genome shotgun (WGS) entry which is preliminary data.</text>
</comment>
<dbReference type="PANTHER" id="PTHR35137:SF1">
    <property type="entry name" value="CHROMOPHORE LYASE CRL, CHLOROPLASTIC"/>
    <property type="match status" value="1"/>
</dbReference>
<dbReference type="Gene3D" id="2.40.128.590">
    <property type="entry name" value="CpcT/CpeT domain"/>
    <property type="match status" value="1"/>
</dbReference>
<name>A0ABU5RYU9_9CYAN</name>
<dbReference type="PANTHER" id="PTHR35137">
    <property type="entry name" value="CHROMOPHORE LYASE CRL, CHLOROPLASTIC"/>
    <property type="match status" value="1"/>
</dbReference>
<proteinExistence type="inferred from homology"/>
<keyword evidence="5" id="KW-1185">Reference proteome</keyword>
<protein>
    <recommendedName>
        <fullName evidence="3">Chromophore lyase CpcT/CpeT</fullName>
        <ecNumber evidence="3">4.-.-.-</ecNumber>
    </recommendedName>
</protein>
<sequence length="197" mass="22082">MSSSLARLLQLLSGGFSNQSQAFDNPPLYAHILVKFRPLPQLAPGSLLLEQSYAISPGTPYRIRVLRAERRDGELIIHNQALHEEQRFWGAIEDEGRRRSIGNADLLPLEGCTYVVREVGEGFVGEVEPGCRCLVERKGSVAYLVSSFEIDSRGMRTIDRGHDPATHEQLWGSLAGPFEFERTDDYRAELPAAWLET</sequence>
<evidence type="ECO:0000256" key="1">
    <source>
        <dbReference type="ARBA" id="ARBA00008206"/>
    </source>
</evidence>
<comment type="function">
    <text evidence="3">Covalently attaches a chromophore to Cys residue(s) of phycobiliproteins.</text>
</comment>